<comment type="caution">
    <text evidence="3">The sequence shown here is derived from an EMBL/GenBank/DDBJ whole genome shotgun (WGS) entry which is preliminary data.</text>
</comment>
<dbReference type="InterPro" id="IPR002645">
    <property type="entry name" value="STAS_dom"/>
</dbReference>
<evidence type="ECO:0000313" key="4">
    <source>
        <dbReference type="Proteomes" id="UP000233343"/>
    </source>
</evidence>
<dbReference type="SUPFAM" id="SSF52091">
    <property type="entry name" value="SpoIIaa-like"/>
    <property type="match status" value="1"/>
</dbReference>
<accession>A0A2N0ZML7</accession>
<dbReference type="InterPro" id="IPR036513">
    <property type="entry name" value="STAS_dom_sf"/>
</dbReference>
<evidence type="ECO:0000259" key="2">
    <source>
        <dbReference type="PROSITE" id="PS50801"/>
    </source>
</evidence>
<proteinExistence type="predicted"/>
<evidence type="ECO:0000313" key="3">
    <source>
        <dbReference type="EMBL" id="PKG30759.1"/>
    </source>
</evidence>
<dbReference type="Gene3D" id="3.30.750.24">
    <property type="entry name" value="STAS domain"/>
    <property type="match status" value="1"/>
</dbReference>
<dbReference type="Proteomes" id="UP000233343">
    <property type="component" value="Unassembled WGS sequence"/>
</dbReference>
<name>A0A2N0ZML7_9BACI</name>
<feature type="domain" description="STAS" evidence="2">
    <location>
        <begin position="140"/>
        <end position="251"/>
    </location>
</feature>
<dbReference type="EMBL" id="PISD01000005">
    <property type="protein sequence ID" value="PKG30759.1"/>
    <property type="molecule type" value="Genomic_DNA"/>
</dbReference>
<dbReference type="RefSeq" id="WP_066193631.1">
    <property type="nucleotide sequence ID" value="NZ_JAMAUX010000001.1"/>
</dbReference>
<protein>
    <submittedName>
        <fullName evidence="3">Stressosome protein rsbRB</fullName>
    </submittedName>
</protein>
<keyword evidence="1" id="KW-0175">Coiled coil</keyword>
<reference evidence="3 4" key="1">
    <citation type="journal article" date="2010" name="Int. J. Syst. Evol. Microbiol.">
        <title>Bacillus horneckiae sp. nov., isolated from a spacecraft-assembly clean room.</title>
        <authorList>
            <person name="Vaishampayan P."/>
            <person name="Probst A."/>
            <person name="Krishnamurthi S."/>
            <person name="Ghosh S."/>
            <person name="Osman S."/>
            <person name="McDowall A."/>
            <person name="Ruckmani A."/>
            <person name="Mayilraj S."/>
            <person name="Venkateswaran K."/>
        </authorList>
    </citation>
    <scope>NUCLEOTIDE SEQUENCE [LARGE SCALE GENOMIC DNA]</scope>
    <source>
        <strain evidence="4">1PO1SC</strain>
    </source>
</reference>
<evidence type="ECO:0000256" key="1">
    <source>
        <dbReference type="SAM" id="Coils"/>
    </source>
</evidence>
<dbReference type="AlphaFoldDB" id="A0A2N0ZML7"/>
<feature type="coiled-coil region" evidence="1">
    <location>
        <begin position="94"/>
        <end position="121"/>
    </location>
</feature>
<gene>
    <name evidence="3" type="ORF">CWS20_01385</name>
</gene>
<dbReference type="PROSITE" id="PS50801">
    <property type="entry name" value="STAS"/>
    <property type="match status" value="1"/>
</dbReference>
<keyword evidence="4" id="KW-1185">Reference proteome</keyword>
<organism evidence="3 4">
    <name type="scientific">Cytobacillus horneckiae</name>
    <dbReference type="NCBI Taxonomy" id="549687"/>
    <lineage>
        <taxon>Bacteria</taxon>
        <taxon>Bacillati</taxon>
        <taxon>Bacillota</taxon>
        <taxon>Bacilli</taxon>
        <taxon>Bacillales</taxon>
        <taxon>Bacillaceae</taxon>
        <taxon>Cytobacillus</taxon>
    </lineage>
</organism>
<sequence length="253" mass="28947">MQLIDFELPLPFLKANNTGQIISYSYQAEEIFDLSQGVLLNLIDEGSIKKFENARAIAGKNMCFEANLKTKTSQITLFDVYITWDHEHNAYMQFAVKEKDNERLFEKLQELQNRLAATDFELYEKKEMLERTLLRLDELSGPFIPLSNSIAYIPLFGDITQEKISIISERCYHAVSNGEYSLNLIDVTSVGYIYDDGVLKLKEMIKGLRLITGGEVKLIGMSPKHTPIFHKYNFESIVETNHSLSKVLNMSVS</sequence>